<evidence type="ECO:0000313" key="10">
    <source>
        <dbReference type="Proteomes" id="UP001179121"/>
    </source>
</evidence>
<feature type="transmembrane region" description="Helical" evidence="7">
    <location>
        <begin position="58"/>
        <end position="77"/>
    </location>
</feature>
<evidence type="ECO:0000256" key="7">
    <source>
        <dbReference type="SAM" id="Phobius"/>
    </source>
</evidence>
<accession>A0AA86MX97</accession>
<evidence type="ECO:0000259" key="8">
    <source>
        <dbReference type="Pfam" id="PF02683"/>
    </source>
</evidence>
<name>A0AA86MX97_9BACT</name>
<dbReference type="InterPro" id="IPR051790">
    <property type="entry name" value="Cytochrome_c-biogenesis_DsbD"/>
</dbReference>
<dbReference type="InterPro" id="IPR003834">
    <property type="entry name" value="Cyt_c_assmbl_TM_dom"/>
</dbReference>
<gene>
    <name evidence="9" type="ORF">DNFV4_01130</name>
</gene>
<dbReference type="RefSeq" id="WP_289267677.1">
    <property type="nucleotide sequence ID" value="NZ_OX365700.1"/>
</dbReference>
<comment type="similarity">
    <text evidence="2">Belongs to the DsbD family.</text>
</comment>
<evidence type="ECO:0000313" key="9">
    <source>
        <dbReference type="EMBL" id="CAI4030702.1"/>
    </source>
</evidence>
<evidence type="ECO:0000256" key="5">
    <source>
        <dbReference type="ARBA" id="ARBA00022989"/>
    </source>
</evidence>
<feature type="transmembrane region" description="Helical" evidence="7">
    <location>
        <begin position="137"/>
        <end position="161"/>
    </location>
</feature>
<dbReference type="AlphaFoldDB" id="A0AA86MX97"/>
<feature type="transmembrane region" description="Helical" evidence="7">
    <location>
        <begin position="12"/>
        <end position="37"/>
    </location>
</feature>
<dbReference type="Pfam" id="PF02683">
    <property type="entry name" value="DsbD_TM"/>
    <property type="match status" value="1"/>
</dbReference>
<comment type="subcellular location">
    <subcellularLocation>
        <location evidence="1">Membrane</location>
        <topology evidence="1">Multi-pass membrane protein</topology>
    </subcellularLocation>
</comment>
<organism evidence="9 10">
    <name type="scientific">Nitrospira tepida</name>
    <dbReference type="NCBI Taxonomy" id="2973512"/>
    <lineage>
        <taxon>Bacteria</taxon>
        <taxon>Pseudomonadati</taxon>
        <taxon>Nitrospirota</taxon>
        <taxon>Nitrospiria</taxon>
        <taxon>Nitrospirales</taxon>
        <taxon>Nitrospiraceae</taxon>
        <taxon>Nitrospira</taxon>
    </lineage>
</organism>
<reference evidence="9" key="1">
    <citation type="submission" date="2022-10" db="EMBL/GenBank/DDBJ databases">
        <authorList>
            <person name="Koch H."/>
        </authorList>
    </citation>
    <scope>NUCLEOTIDE SEQUENCE</scope>
    <source>
        <strain evidence="9">DNF</strain>
    </source>
</reference>
<feature type="domain" description="Cytochrome C biogenesis protein transmembrane" evidence="8">
    <location>
        <begin position="10"/>
        <end position="225"/>
    </location>
</feature>
<dbReference type="EMBL" id="OX365700">
    <property type="protein sequence ID" value="CAI4030702.1"/>
    <property type="molecule type" value="Genomic_DNA"/>
</dbReference>
<dbReference type="GO" id="GO:0017004">
    <property type="term" value="P:cytochrome complex assembly"/>
    <property type="evidence" value="ECO:0007669"/>
    <property type="project" value="UniProtKB-KW"/>
</dbReference>
<feature type="transmembrane region" description="Helical" evidence="7">
    <location>
        <begin position="173"/>
        <end position="193"/>
    </location>
</feature>
<keyword evidence="4" id="KW-0201">Cytochrome c-type biogenesis</keyword>
<keyword evidence="10" id="KW-1185">Reference proteome</keyword>
<protein>
    <submittedName>
        <fullName evidence="9">Cytochrome c-type biogenesis protein CcdA (DsbD analog)</fullName>
    </submittedName>
</protein>
<keyword evidence="3 7" id="KW-0812">Transmembrane</keyword>
<dbReference type="Proteomes" id="UP001179121">
    <property type="component" value="Chromosome"/>
</dbReference>
<dbReference type="PANTHER" id="PTHR31272">
    <property type="entry name" value="CYTOCHROME C-TYPE BIOGENESIS PROTEIN HI_1454-RELATED"/>
    <property type="match status" value="1"/>
</dbReference>
<dbReference type="GO" id="GO:0016020">
    <property type="term" value="C:membrane"/>
    <property type="evidence" value="ECO:0007669"/>
    <property type="project" value="UniProtKB-SubCell"/>
</dbReference>
<sequence>MTDSVQQISMFAAFTAGLLSFVSPCVLPLVPSYISYITGLSVEQLADAEERVRYRREIVVNALIFIAGFSSVFIAFGASASLIGQALMTYQEHLRKIGGILIIVFGLYLLGLLNLSLFRTERRLHFRTRPAGYLGSFLIGVAFAAGWTPCVGPVLGTILLYASTTEALSQGVLLLAFYSLGLGLPLFITALGVDRFLAYFKEFRGYLRGVSTVSGVLLVVVGVLVYANSLTLITSFLERYGIGWYLGQ</sequence>
<keyword evidence="5 7" id="KW-1133">Transmembrane helix</keyword>
<evidence type="ECO:0000256" key="3">
    <source>
        <dbReference type="ARBA" id="ARBA00022692"/>
    </source>
</evidence>
<feature type="transmembrane region" description="Helical" evidence="7">
    <location>
        <begin position="97"/>
        <end position="117"/>
    </location>
</feature>
<dbReference type="PANTHER" id="PTHR31272:SF4">
    <property type="entry name" value="CYTOCHROME C-TYPE BIOGENESIS PROTEIN HI_1454-RELATED"/>
    <property type="match status" value="1"/>
</dbReference>
<evidence type="ECO:0000256" key="4">
    <source>
        <dbReference type="ARBA" id="ARBA00022748"/>
    </source>
</evidence>
<proteinExistence type="inferred from homology"/>
<dbReference type="KEGG" id="nti:DNFV4_01130"/>
<evidence type="ECO:0000256" key="2">
    <source>
        <dbReference type="ARBA" id="ARBA00006143"/>
    </source>
</evidence>
<evidence type="ECO:0000256" key="1">
    <source>
        <dbReference type="ARBA" id="ARBA00004141"/>
    </source>
</evidence>
<keyword evidence="6 7" id="KW-0472">Membrane</keyword>
<feature type="transmembrane region" description="Helical" evidence="7">
    <location>
        <begin position="205"/>
        <end position="227"/>
    </location>
</feature>
<evidence type="ECO:0000256" key="6">
    <source>
        <dbReference type="ARBA" id="ARBA00023136"/>
    </source>
</evidence>